<reference evidence="1" key="1">
    <citation type="journal article" date="2015" name="Nature">
        <title>Complex archaea that bridge the gap between prokaryotes and eukaryotes.</title>
        <authorList>
            <person name="Spang A."/>
            <person name="Saw J.H."/>
            <person name="Jorgensen S.L."/>
            <person name="Zaremba-Niedzwiedzka K."/>
            <person name="Martijn J."/>
            <person name="Lind A.E."/>
            <person name="van Eijk R."/>
            <person name="Schleper C."/>
            <person name="Guy L."/>
            <person name="Ettema T.J."/>
        </authorList>
    </citation>
    <scope>NUCLEOTIDE SEQUENCE</scope>
</reference>
<gene>
    <name evidence="1" type="ORF">LCGC14_2946080</name>
</gene>
<comment type="caution">
    <text evidence="1">The sequence shown here is derived from an EMBL/GenBank/DDBJ whole genome shotgun (WGS) entry which is preliminary data.</text>
</comment>
<name>A0A0F8XH57_9ZZZZ</name>
<sequence>IHCGSLTNHYNRKAKAYLRGFSFFVKKGCEGVHFGVNYADTFKRENLIF</sequence>
<dbReference type="AlphaFoldDB" id="A0A0F8XH57"/>
<organism evidence="1">
    <name type="scientific">marine sediment metagenome</name>
    <dbReference type="NCBI Taxonomy" id="412755"/>
    <lineage>
        <taxon>unclassified sequences</taxon>
        <taxon>metagenomes</taxon>
        <taxon>ecological metagenomes</taxon>
    </lineage>
</organism>
<feature type="non-terminal residue" evidence="1">
    <location>
        <position position="1"/>
    </location>
</feature>
<proteinExistence type="predicted"/>
<evidence type="ECO:0000313" key="1">
    <source>
        <dbReference type="EMBL" id="KKK68238.1"/>
    </source>
</evidence>
<dbReference type="EMBL" id="LAZR01059232">
    <property type="protein sequence ID" value="KKK68238.1"/>
    <property type="molecule type" value="Genomic_DNA"/>
</dbReference>
<protein>
    <submittedName>
        <fullName evidence="1">Uncharacterized protein</fullName>
    </submittedName>
</protein>
<accession>A0A0F8XH57</accession>